<protein>
    <recommendedName>
        <fullName evidence="4">Lipoprotein</fullName>
    </recommendedName>
</protein>
<keyword evidence="1" id="KW-0732">Signal</keyword>
<evidence type="ECO:0000313" key="3">
    <source>
        <dbReference type="Proteomes" id="UP001205601"/>
    </source>
</evidence>
<sequence>MKRMAALCLLLAGCAAGDNGAALATWHGATLEDAIAQWGYPDAERSVAGAKQYDWVKSYQTVGTYGDSGQHTFICTRTLTLSLGRVVDAKATGNACPFDLSKFARR</sequence>
<dbReference type="RefSeq" id="WP_261496800.1">
    <property type="nucleotide sequence ID" value="NZ_JAOCQF010000003.1"/>
</dbReference>
<feature type="signal peptide" evidence="1">
    <location>
        <begin position="1"/>
        <end position="24"/>
    </location>
</feature>
<evidence type="ECO:0008006" key="4">
    <source>
        <dbReference type="Google" id="ProtNLM"/>
    </source>
</evidence>
<organism evidence="2 3">
    <name type="scientific">Albidovulum sediminis</name>
    <dbReference type="NCBI Taxonomy" id="3066345"/>
    <lineage>
        <taxon>Bacteria</taxon>
        <taxon>Pseudomonadati</taxon>
        <taxon>Pseudomonadota</taxon>
        <taxon>Alphaproteobacteria</taxon>
        <taxon>Rhodobacterales</taxon>
        <taxon>Paracoccaceae</taxon>
        <taxon>Albidovulum</taxon>
    </lineage>
</organism>
<evidence type="ECO:0000313" key="2">
    <source>
        <dbReference type="EMBL" id="MCT8330902.1"/>
    </source>
</evidence>
<name>A0ABT2NPP1_9RHOB</name>
<comment type="caution">
    <text evidence="2">The sequence shown here is derived from an EMBL/GenBank/DDBJ whole genome shotgun (WGS) entry which is preliminary data.</text>
</comment>
<feature type="chain" id="PRO_5046467800" description="Lipoprotein" evidence="1">
    <location>
        <begin position="25"/>
        <end position="106"/>
    </location>
</feature>
<evidence type="ECO:0000256" key="1">
    <source>
        <dbReference type="SAM" id="SignalP"/>
    </source>
</evidence>
<proteinExistence type="predicted"/>
<reference evidence="3" key="1">
    <citation type="submission" date="2023-07" db="EMBL/GenBank/DDBJ databases">
        <title>Defluviimonas sediminis sp. nov., isolated from mangrove sediment.</title>
        <authorList>
            <person name="Liu L."/>
            <person name="Li J."/>
            <person name="Huang Y."/>
            <person name="Pan J."/>
            <person name="Li M."/>
        </authorList>
    </citation>
    <scope>NUCLEOTIDE SEQUENCE [LARGE SCALE GENOMIC DNA]</scope>
    <source>
        <strain evidence="3">FT324</strain>
    </source>
</reference>
<dbReference type="Proteomes" id="UP001205601">
    <property type="component" value="Unassembled WGS sequence"/>
</dbReference>
<keyword evidence="3" id="KW-1185">Reference proteome</keyword>
<dbReference type="EMBL" id="JAOCQF010000003">
    <property type="protein sequence ID" value="MCT8330902.1"/>
    <property type="molecule type" value="Genomic_DNA"/>
</dbReference>
<gene>
    <name evidence="2" type="ORF">N5I32_15395</name>
</gene>
<accession>A0ABT2NPP1</accession>